<keyword evidence="1" id="KW-0812">Transmembrane</keyword>
<name>B7P8Q1_IXOSC</name>
<keyword evidence="1" id="KW-0472">Membrane</keyword>
<evidence type="ECO:0000313" key="4">
    <source>
        <dbReference type="Proteomes" id="UP000001555"/>
    </source>
</evidence>
<reference evidence="3" key="2">
    <citation type="submission" date="2020-05" db="UniProtKB">
        <authorList>
            <consortium name="EnsemblMetazoa"/>
        </authorList>
    </citation>
    <scope>IDENTIFICATION</scope>
    <source>
        <strain evidence="3">wikel</strain>
    </source>
</reference>
<gene>
    <name evidence="2" type="ORF">IscW_ISCW017300</name>
</gene>
<dbReference type="AlphaFoldDB" id="B7P8Q1"/>
<dbReference type="VEuPathDB" id="VectorBase:ISCP_012637"/>
<evidence type="ECO:0000313" key="2">
    <source>
        <dbReference type="EMBL" id="EEC02973.1"/>
    </source>
</evidence>
<sequence>METVVKPQREPKPSVWSTRLWQLYVFLWKDVYVKRLLRHYTTTVLEVALIVVLLLGIQEYAVTTERMKVLPDTHFPPSTPTKYWKGARDVAAIVKV</sequence>
<dbReference type="HOGENOM" id="CLU_2362029_0_0_1"/>
<dbReference type="OrthoDB" id="6486338at2759"/>
<proteinExistence type="predicted"/>
<dbReference type="EMBL" id="DS658625">
    <property type="protein sequence ID" value="EEC02973.1"/>
    <property type="molecule type" value="Genomic_DNA"/>
</dbReference>
<feature type="transmembrane region" description="Helical" evidence="1">
    <location>
        <begin position="37"/>
        <end position="57"/>
    </location>
</feature>
<protein>
    <submittedName>
        <fullName evidence="2 3">Uncharacterized protein</fullName>
    </submittedName>
</protein>
<dbReference type="VEuPathDB" id="VectorBase:ISCW017300"/>
<dbReference type="Proteomes" id="UP000001555">
    <property type="component" value="Unassembled WGS sequence"/>
</dbReference>
<evidence type="ECO:0000256" key="1">
    <source>
        <dbReference type="SAM" id="Phobius"/>
    </source>
</evidence>
<dbReference type="PaxDb" id="6945-B7P8Q1"/>
<dbReference type="EnsemblMetazoa" id="ISCW017300-RA">
    <property type="protein sequence ID" value="ISCW017300-PA"/>
    <property type="gene ID" value="ISCW017300"/>
</dbReference>
<keyword evidence="4" id="KW-1185">Reference proteome</keyword>
<organism>
    <name type="scientific">Ixodes scapularis</name>
    <name type="common">Black-legged tick</name>
    <name type="synonym">Deer tick</name>
    <dbReference type="NCBI Taxonomy" id="6945"/>
    <lineage>
        <taxon>Eukaryota</taxon>
        <taxon>Metazoa</taxon>
        <taxon>Ecdysozoa</taxon>
        <taxon>Arthropoda</taxon>
        <taxon>Chelicerata</taxon>
        <taxon>Arachnida</taxon>
        <taxon>Acari</taxon>
        <taxon>Parasitiformes</taxon>
        <taxon>Ixodida</taxon>
        <taxon>Ixodoidea</taxon>
        <taxon>Ixodidae</taxon>
        <taxon>Ixodinae</taxon>
        <taxon>Ixodes</taxon>
    </lineage>
</organism>
<dbReference type="EMBL" id="ABJB010585798">
    <property type="status" value="NOT_ANNOTATED_CDS"/>
    <property type="molecule type" value="Genomic_DNA"/>
</dbReference>
<dbReference type="VEuPathDB" id="VectorBase:ISCI017300"/>
<dbReference type="InParanoid" id="B7P8Q1"/>
<accession>B7P8Q1</accession>
<reference evidence="2 4" key="1">
    <citation type="submission" date="2008-03" db="EMBL/GenBank/DDBJ databases">
        <title>Annotation of Ixodes scapularis.</title>
        <authorList>
            <consortium name="Ixodes scapularis Genome Project Consortium"/>
            <person name="Caler E."/>
            <person name="Hannick L.I."/>
            <person name="Bidwell S."/>
            <person name="Joardar V."/>
            <person name="Thiagarajan M."/>
            <person name="Amedeo P."/>
            <person name="Galinsky K.J."/>
            <person name="Schobel S."/>
            <person name="Inman J."/>
            <person name="Hostetler J."/>
            <person name="Miller J."/>
            <person name="Hammond M."/>
            <person name="Megy K."/>
            <person name="Lawson D."/>
            <person name="Kodira C."/>
            <person name="Sutton G."/>
            <person name="Meyer J."/>
            <person name="Hill C.A."/>
            <person name="Birren B."/>
            <person name="Nene V."/>
            <person name="Collins F."/>
            <person name="Alarcon-Chaidez F."/>
            <person name="Wikel S."/>
            <person name="Strausberg R."/>
        </authorList>
    </citation>
    <scope>NUCLEOTIDE SEQUENCE [LARGE SCALE GENOMIC DNA]</scope>
    <source>
        <strain evidence="4">Wikel</strain>
        <strain evidence="2">Wikel colony</strain>
    </source>
</reference>
<evidence type="ECO:0000313" key="3">
    <source>
        <dbReference type="EnsemblMetazoa" id="ISCW017300-PA"/>
    </source>
</evidence>
<keyword evidence="1" id="KW-1133">Transmembrane helix</keyword>